<dbReference type="PIRSF" id="PIRSF033367">
    <property type="entry name" value="UCP033367_VanZ"/>
    <property type="match status" value="1"/>
</dbReference>
<dbReference type="Proteomes" id="UP001079430">
    <property type="component" value="Unassembled WGS sequence"/>
</dbReference>
<sequence>MNFKRIASLLAWLLFAVIAYSTLSPIGMRPHIGTWVHVERFGAFGLLGLLFAGAYPGRLPLVVAIVLAAAVGFELLQMLSMDRHARWEDFAVKLAGGGCGVAAGWFIARRWPRFAHRPPRINQNSNYPG</sequence>
<protein>
    <submittedName>
        <fullName evidence="2">VanZ family protein</fullName>
    </submittedName>
</protein>
<feature type="transmembrane region" description="Helical" evidence="1">
    <location>
        <begin position="59"/>
        <end position="78"/>
    </location>
</feature>
<keyword evidence="1" id="KW-0472">Membrane</keyword>
<keyword evidence="1" id="KW-0812">Transmembrane</keyword>
<name>A0ABT4KFV8_9HYPH</name>
<accession>A0ABT4KFV8</accession>
<dbReference type="RefSeq" id="WP_269279766.1">
    <property type="nucleotide sequence ID" value="NZ_JAPVOI010000004.1"/>
</dbReference>
<reference evidence="2" key="1">
    <citation type="submission" date="2022-10" db="EMBL/GenBank/DDBJ databases">
        <title>Whole genome sequencing of three plant growth promoting bacteria isolated from Vachellia tortilis subsp. raddiana in Morocco.</title>
        <authorList>
            <person name="Hnini M."/>
            <person name="Zouagui R."/>
            <person name="Zouagui H."/>
            <person name="Chemao Elfihri M.-W."/>
            <person name="Ibrahimi A."/>
            <person name="Sbabou L."/>
            <person name="Aurag J."/>
        </authorList>
    </citation>
    <scope>NUCLEOTIDE SEQUENCE</scope>
    <source>
        <strain evidence="2">LMR678</strain>
    </source>
</reference>
<dbReference type="InterPro" id="IPR017015">
    <property type="entry name" value="UCP033367_VanZ"/>
</dbReference>
<evidence type="ECO:0000313" key="2">
    <source>
        <dbReference type="EMBL" id="MCZ4090863.1"/>
    </source>
</evidence>
<keyword evidence="1" id="KW-1133">Transmembrane helix</keyword>
<evidence type="ECO:0000313" key="3">
    <source>
        <dbReference type="Proteomes" id="UP001079430"/>
    </source>
</evidence>
<organism evidence="2 3">
    <name type="scientific">Sinorhizobium psoraleae</name>
    <dbReference type="NCBI Taxonomy" id="520838"/>
    <lineage>
        <taxon>Bacteria</taxon>
        <taxon>Pseudomonadati</taxon>
        <taxon>Pseudomonadota</taxon>
        <taxon>Alphaproteobacteria</taxon>
        <taxon>Hyphomicrobiales</taxon>
        <taxon>Rhizobiaceae</taxon>
        <taxon>Sinorhizobium/Ensifer group</taxon>
        <taxon>Sinorhizobium</taxon>
    </lineage>
</organism>
<gene>
    <name evidence="2" type="ORF">O3W52_12535</name>
</gene>
<evidence type="ECO:0000256" key="1">
    <source>
        <dbReference type="SAM" id="Phobius"/>
    </source>
</evidence>
<proteinExistence type="predicted"/>
<dbReference type="EMBL" id="JAPVOI010000004">
    <property type="protein sequence ID" value="MCZ4090863.1"/>
    <property type="molecule type" value="Genomic_DNA"/>
</dbReference>
<comment type="caution">
    <text evidence="2">The sequence shown here is derived from an EMBL/GenBank/DDBJ whole genome shotgun (WGS) entry which is preliminary data.</text>
</comment>
<keyword evidence="3" id="KW-1185">Reference proteome</keyword>